<keyword evidence="1" id="KW-0812">Transmembrane</keyword>
<organism evidence="3 4">
    <name type="scientific">Bradyrhizobium erythrophlei</name>
    <dbReference type="NCBI Taxonomy" id="1437360"/>
    <lineage>
        <taxon>Bacteria</taxon>
        <taxon>Pseudomonadati</taxon>
        <taxon>Pseudomonadota</taxon>
        <taxon>Alphaproteobacteria</taxon>
        <taxon>Hyphomicrobiales</taxon>
        <taxon>Nitrobacteraceae</taxon>
        <taxon>Bradyrhizobium</taxon>
    </lineage>
</organism>
<feature type="transmembrane region" description="Helical" evidence="1">
    <location>
        <begin position="25"/>
        <end position="49"/>
    </location>
</feature>
<reference evidence="3 4" key="1">
    <citation type="submission" date="2016-10" db="EMBL/GenBank/DDBJ databases">
        <authorList>
            <person name="de Groot N.N."/>
        </authorList>
    </citation>
    <scope>NUCLEOTIDE SEQUENCE [LARGE SCALE GENOMIC DNA]</scope>
    <source>
        <strain evidence="3 4">MT12</strain>
    </source>
</reference>
<evidence type="ECO:0000313" key="3">
    <source>
        <dbReference type="EMBL" id="SEE51008.1"/>
    </source>
</evidence>
<feature type="domain" description="TadE-like" evidence="2">
    <location>
        <begin position="24"/>
        <end position="65"/>
    </location>
</feature>
<dbReference type="RefSeq" id="WP_092125455.1">
    <property type="nucleotide sequence ID" value="NZ_FNTH01000001.1"/>
</dbReference>
<name>A0A1H5JH72_9BRAD</name>
<keyword evidence="1" id="KW-0472">Membrane</keyword>
<accession>A0A1H5JH72</accession>
<sequence>MSGMLKPYIKISEALKRLRTAQDGVVAFEFVLVAPFMLLIMFATMYFGIALNNYLILTAAAQQGAQAMSMSRGTASPYSTATAAINSAAVNLTTSQIARVVTIGGSTCSADSACSSLLAAGVITSVALTYPCNLAFMGYNFGGTSCTLAVQSASVVQ</sequence>
<dbReference type="Pfam" id="PF07811">
    <property type="entry name" value="TadE"/>
    <property type="match status" value="1"/>
</dbReference>
<dbReference type="InterPro" id="IPR012495">
    <property type="entry name" value="TadE-like_dom"/>
</dbReference>
<gene>
    <name evidence="3" type="ORF">SAMN05444164_8399</name>
</gene>
<proteinExistence type="predicted"/>
<dbReference type="Proteomes" id="UP000198992">
    <property type="component" value="Unassembled WGS sequence"/>
</dbReference>
<evidence type="ECO:0000259" key="2">
    <source>
        <dbReference type="Pfam" id="PF07811"/>
    </source>
</evidence>
<evidence type="ECO:0000313" key="4">
    <source>
        <dbReference type="Proteomes" id="UP000198992"/>
    </source>
</evidence>
<dbReference type="OrthoDB" id="8256268at2"/>
<dbReference type="AlphaFoldDB" id="A0A1H5JH72"/>
<dbReference type="EMBL" id="FNTH01000001">
    <property type="protein sequence ID" value="SEE51008.1"/>
    <property type="molecule type" value="Genomic_DNA"/>
</dbReference>
<protein>
    <submittedName>
        <fullName evidence="3">TadE-like protein</fullName>
    </submittedName>
</protein>
<evidence type="ECO:0000256" key="1">
    <source>
        <dbReference type="SAM" id="Phobius"/>
    </source>
</evidence>
<keyword evidence="1" id="KW-1133">Transmembrane helix</keyword>